<keyword evidence="2" id="KW-1185">Reference proteome</keyword>
<organism evidence="1 2">
    <name type="scientific">Nocardioides lentus</name>
    <dbReference type="NCBI Taxonomy" id="338077"/>
    <lineage>
        <taxon>Bacteria</taxon>
        <taxon>Bacillati</taxon>
        <taxon>Actinomycetota</taxon>
        <taxon>Actinomycetes</taxon>
        <taxon>Propionibacteriales</taxon>
        <taxon>Nocardioidaceae</taxon>
        <taxon>Nocardioides</taxon>
    </lineage>
</organism>
<dbReference type="Proteomes" id="UP001501612">
    <property type="component" value="Unassembled WGS sequence"/>
</dbReference>
<sequence length="378" mass="42109">MARRLVLHVGAMKSGTSFVQHVLTTNAERLRDHGVLWPGRTWWDQVGAVLELIEHGSEGQEPFADDGPWRRLVDEVHAWDGDAVVSMEFLGPRNADKIRLVLDAFGDTDVRVVVTARDLPRQLPAMWQESVQNGGQHSWPEYVEAVRAFPKQVSKPGRSFWRQQGVAETVRRWTEAVGRDRFTLVTVPPPGSPPGELWDRFTEATGLPAGVCEVEGPRNASIGTASAMVLRDLNRRLGDRLTRHEYDVVVKYGLAKTALSGRDEPKVGFDEAWLRERAQRQVRRLRDLDPHVVGDLADLEPRPVPGVAFADLDVAGRLDAATDGLAHLVDLACSQRRDIKELRRDVKALRRKVRRRDAELARLRGAAGPGPLAAGTED</sequence>
<accession>A0ABN2PQH0</accession>
<comment type="caution">
    <text evidence="1">The sequence shown here is derived from an EMBL/GenBank/DDBJ whole genome shotgun (WGS) entry which is preliminary data.</text>
</comment>
<dbReference type="InterPro" id="IPR027417">
    <property type="entry name" value="P-loop_NTPase"/>
</dbReference>
<dbReference type="SUPFAM" id="SSF52540">
    <property type="entry name" value="P-loop containing nucleoside triphosphate hydrolases"/>
    <property type="match status" value="1"/>
</dbReference>
<protein>
    <recommendedName>
        <fullName evidence="3">Sulfotransferase family protein</fullName>
    </recommendedName>
</protein>
<dbReference type="Gene3D" id="3.40.50.300">
    <property type="entry name" value="P-loop containing nucleotide triphosphate hydrolases"/>
    <property type="match status" value="1"/>
</dbReference>
<reference evidence="1 2" key="1">
    <citation type="journal article" date="2019" name="Int. J. Syst. Evol. Microbiol.">
        <title>The Global Catalogue of Microorganisms (GCM) 10K type strain sequencing project: providing services to taxonomists for standard genome sequencing and annotation.</title>
        <authorList>
            <consortium name="The Broad Institute Genomics Platform"/>
            <consortium name="The Broad Institute Genome Sequencing Center for Infectious Disease"/>
            <person name="Wu L."/>
            <person name="Ma J."/>
        </authorList>
    </citation>
    <scope>NUCLEOTIDE SEQUENCE [LARGE SCALE GENOMIC DNA]</scope>
    <source>
        <strain evidence="1 2">JCM 14046</strain>
    </source>
</reference>
<proteinExistence type="predicted"/>
<dbReference type="RefSeq" id="WP_344008258.1">
    <property type="nucleotide sequence ID" value="NZ_BAAAMY010000007.1"/>
</dbReference>
<name>A0ABN2PQH0_9ACTN</name>
<gene>
    <name evidence="1" type="ORF">GCM10009737_28750</name>
</gene>
<evidence type="ECO:0000313" key="1">
    <source>
        <dbReference type="EMBL" id="GAA1925259.1"/>
    </source>
</evidence>
<dbReference type="EMBL" id="BAAAMY010000007">
    <property type="protein sequence ID" value="GAA1925259.1"/>
    <property type="molecule type" value="Genomic_DNA"/>
</dbReference>
<evidence type="ECO:0008006" key="3">
    <source>
        <dbReference type="Google" id="ProtNLM"/>
    </source>
</evidence>
<evidence type="ECO:0000313" key="2">
    <source>
        <dbReference type="Proteomes" id="UP001501612"/>
    </source>
</evidence>